<feature type="region of interest" description="Disordered" evidence="1">
    <location>
        <begin position="67"/>
        <end position="90"/>
    </location>
</feature>
<dbReference type="AlphaFoldDB" id="A0A4U5NW19"/>
<organism evidence="2 3">
    <name type="scientific">Steinernema carpocapsae</name>
    <name type="common">Entomopathogenic nematode</name>
    <dbReference type="NCBI Taxonomy" id="34508"/>
    <lineage>
        <taxon>Eukaryota</taxon>
        <taxon>Metazoa</taxon>
        <taxon>Ecdysozoa</taxon>
        <taxon>Nematoda</taxon>
        <taxon>Chromadorea</taxon>
        <taxon>Rhabditida</taxon>
        <taxon>Tylenchina</taxon>
        <taxon>Panagrolaimomorpha</taxon>
        <taxon>Strongyloidoidea</taxon>
        <taxon>Steinernematidae</taxon>
        <taxon>Steinernema</taxon>
    </lineage>
</organism>
<gene>
    <name evidence="2" type="ORF">L596_012125</name>
</gene>
<protein>
    <submittedName>
        <fullName evidence="2">Uncharacterized protein</fullName>
    </submittedName>
</protein>
<proteinExistence type="predicted"/>
<reference evidence="2 3" key="2">
    <citation type="journal article" date="2019" name="G3 (Bethesda)">
        <title>Hybrid Assembly of the Genome of the Entomopathogenic Nematode Steinernema carpocapsae Identifies the X-Chromosome.</title>
        <authorList>
            <person name="Serra L."/>
            <person name="Macchietto M."/>
            <person name="Macias-Munoz A."/>
            <person name="McGill C.J."/>
            <person name="Rodriguez I.M."/>
            <person name="Rodriguez B."/>
            <person name="Murad R."/>
            <person name="Mortazavi A."/>
        </authorList>
    </citation>
    <scope>NUCLEOTIDE SEQUENCE [LARGE SCALE GENOMIC DNA]</scope>
    <source>
        <strain evidence="2 3">ALL</strain>
    </source>
</reference>
<evidence type="ECO:0000313" key="3">
    <source>
        <dbReference type="Proteomes" id="UP000298663"/>
    </source>
</evidence>
<reference evidence="2 3" key="1">
    <citation type="journal article" date="2015" name="Genome Biol.">
        <title>Comparative genomics of Steinernema reveals deeply conserved gene regulatory networks.</title>
        <authorList>
            <person name="Dillman A.R."/>
            <person name="Macchietto M."/>
            <person name="Porter C.F."/>
            <person name="Rogers A."/>
            <person name="Williams B."/>
            <person name="Antoshechkin I."/>
            <person name="Lee M.M."/>
            <person name="Goodwin Z."/>
            <person name="Lu X."/>
            <person name="Lewis E.E."/>
            <person name="Goodrich-Blair H."/>
            <person name="Stock S.P."/>
            <person name="Adams B.J."/>
            <person name="Sternberg P.W."/>
            <person name="Mortazavi A."/>
        </authorList>
    </citation>
    <scope>NUCLEOTIDE SEQUENCE [LARGE SCALE GENOMIC DNA]</scope>
    <source>
        <strain evidence="2 3">ALL</strain>
    </source>
</reference>
<keyword evidence="3" id="KW-1185">Reference proteome</keyword>
<sequence>MHHFLASLLRLYKPSPTLSKYLFENCHSNHEDLLRHRILHQEIQNLLRTPLEKSSFKKGFSLHFSRRRSRSCDPAKRNSKKAQMFNRQSERAEAKRIATEILEILDKKRQRDEVATVGVKHLSTVRNNPLRNAFRSSR</sequence>
<name>A0A4U5NW19_STECR</name>
<comment type="caution">
    <text evidence="2">The sequence shown here is derived from an EMBL/GenBank/DDBJ whole genome shotgun (WGS) entry which is preliminary data.</text>
</comment>
<accession>A0A4U5NW19</accession>
<dbReference type="Proteomes" id="UP000298663">
    <property type="component" value="Unassembled WGS sequence"/>
</dbReference>
<evidence type="ECO:0000313" key="2">
    <source>
        <dbReference type="EMBL" id="TKR87777.1"/>
    </source>
</evidence>
<dbReference type="EMBL" id="AZBU02000003">
    <property type="protein sequence ID" value="TKR87777.1"/>
    <property type="molecule type" value="Genomic_DNA"/>
</dbReference>
<evidence type="ECO:0000256" key="1">
    <source>
        <dbReference type="SAM" id="MobiDB-lite"/>
    </source>
</evidence>